<keyword evidence="7" id="KW-1185">Reference proteome</keyword>
<keyword evidence="2" id="KW-0805">Transcription regulation</keyword>
<name>A0ABU7XC95_9HYPH</name>
<dbReference type="Pfam" id="PF03466">
    <property type="entry name" value="LysR_substrate"/>
    <property type="match status" value="1"/>
</dbReference>
<gene>
    <name evidence="6" type="ORF">V3H18_00515</name>
</gene>
<dbReference type="Proteomes" id="UP001350748">
    <property type="component" value="Unassembled WGS sequence"/>
</dbReference>
<evidence type="ECO:0000256" key="1">
    <source>
        <dbReference type="ARBA" id="ARBA00009437"/>
    </source>
</evidence>
<dbReference type="InterPro" id="IPR005119">
    <property type="entry name" value="LysR_subst-bd"/>
</dbReference>
<dbReference type="InterPro" id="IPR050950">
    <property type="entry name" value="HTH-type_LysR_regulators"/>
</dbReference>
<sequence length="297" mass="32184">MEMQQVRYFLAVAQTLNFTRAAEQCNVSQPALTRAIKLLEEELGGDLIRREGRLSHLTDLGQRMLPLLRQCHESAVTAKALATSLKKGEIATLNVAVASAVDIALLMPALSEMYGAFPELLLRLKRGGAIAIRQMLEKGEIDLAIGSGFGEGSDRLDSWRMFDDHFDIIISAEHDLARGNGAALEAAQLGEHRLLLHKGVDASEAEIERLATAGVSLVNVHEVDSLADLEALVRANFGVGLTLASALRTGGIRHLRIHSVDVERPVSICMMSGRPRSREATALLNLLRGADWSIVVG</sequence>
<proteinExistence type="inferred from homology"/>
<comment type="similarity">
    <text evidence="1">Belongs to the LysR transcriptional regulatory family.</text>
</comment>
<dbReference type="EMBL" id="JAZHYN010000001">
    <property type="protein sequence ID" value="MEF3365008.1"/>
    <property type="molecule type" value="Genomic_DNA"/>
</dbReference>
<evidence type="ECO:0000313" key="7">
    <source>
        <dbReference type="Proteomes" id="UP001350748"/>
    </source>
</evidence>
<evidence type="ECO:0000256" key="2">
    <source>
        <dbReference type="ARBA" id="ARBA00023015"/>
    </source>
</evidence>
<dbReference type="Gene3D" id="3.40.190.290">
    <property type="match status" value="1"/>
</dbReference>
<dbReference type="InterPro" id="IPR036390">
    <property type="entry name" value="WH_DNA-bd_sf"/>
</dbReference>
<accession>A0ABU7XC95</accession>
<feature type="domain" description="HTH lysR-type" evidence="5">
    <location>
        <begin position="1"/>
        <end position="58"/>
    </location>
</feature>
<organism evidence="6 7">
    <name type="scientific">Methylocystis borbori</name>
    <dbReference type="NCBI Taxonomy" id="3118750"/>
    <lineage>
        <taxon>Bacteria</taxon>
        <taxon>Pseudomonadati</taxon>
        <taxon>Pseudomonadota</taxon>
        <taxon>Alphaproteobacteria</taxon>
        <taxon>Hyphomicrobiales</taxon>
        <taxon>Methylocystaceae</taxon>
        <taxon>Methylocystis</taxon>
    </lineage>
</organism>
<keyword evidence="3" id="KW-0238">DNA-binding</keyword>
<evidence type="ECO:0000259" key="5">
    <source>
        <dbReference type="PROSITE" id="PS50931"/>
    </source>
</evidence>
<evidence type="ECO:0000313" key="6">
    <source>
        <dbReference type="EMBL" id="MEF3365008.1"/>
    </source>
</evidence>
<comment type="caution">
    <text evidence="6">The sequence shown here is derived from an EMBL/GenBank/DDBJ whole genome shotgun (WGS) entry which is preliminary data.</text>
</comment>
<dbReference type="Pfam" id="PF00126">
    <property type="entry name" value="HTH_1"/>
    <property type="match status" value="1"/>
</dbReference>
<dbReference type="RefSeq" id="WP_332079903.1">
    <property type="nucleotide sequence ID" value="NZ_JAZHYN010000001.1"/>
</dbReference>
<evidence type="ECO:0000256" key="4">
    <source>
        <dbReference type="ARBA" id="ARBA00023163"/>
    </source>
</evidence>
<reference evidence="6 7" key="1">
    <citation type="submission" date="2024-02" db="EMBL/GenBank/DDBJ databases">
        <authorList>
            <person name="Grouzdev D."/>
        </authorList>
    </citation>
    <scope>NUCLEOTIDE SEQUENCE [LARGE SCALE GENOMIC DNA]</scope>
    <source>
        <strain evidence="6 7">9N</strain>
    </source>
</reference>
<dbReference type="CDD" id="cd05466">
    <property type="entry name" value="PBP2_LTTR_substrate"/>
    <property type="match status" value="1"/>
</dbReference>
<dbReference type="PANTHER" id="PTHR30419">
    <property type="entry name" value="HTH-TYPE TRANSCRIPTIONAL REGULATOR YBHD"/>
    <property type="match status" value="1"/>
</dbReference>
<dbReference type="InterPro" id="IPR000847">
    <property type="entry name" value="LysR_HTH_N"/>
</dbReference>
<dbReference type="SUPFAM" id="SSF46785">
    <property type="entry name" value="Winged helix' DNA-binding domain"/>
    <property type="match status" value="1"/>
</dbReference>
<dbReference type="PRINTS" id="PR00039">
    <property type="entry name" value="HTHLYSR"/>
</dbReference>
<dbReference type="Gene3D" id="1.10.10.10">
    <property type="entry name" value="Winged helix-like DNA-binding domain superfamily/Winged helix DNA-binding domain"/>
    <property type="match status" value="1"/>
</dbReference>
<evidence type="ECO:0000256" key="3">
    <source>
        <dbReference type="ARBA" id="ARBA00023125"/>
    </source>
</evidence>
<dbReference type="SUPFAM" id="SSF53850">
    <property type="entry name" value="Periplasmic binding protein-like II"/>
    <property type="match status" value="1"/>
</dbReference>
<dbReference type="InterPro" id="IPR036388">
    <property type="entry name" value="WH-like_DNA-bd_sf"/>
</dbReference>
<keyword evidence="4" id="KW-0804">Transcription</keyword>
<protein>
    <submittedName>
        <fullName evidence="6">LysR family transcriptional regulator</fullName>
    </submittedName>
</protein>
<dbReference type="PROSITE" id="PS50931">
    <property type="entry name" value="HTH_LYSR"/>
    <property type="match status" value="1"/>
</dbReference>